<gene>
    <name evidence="8" type="ORF">A7A78_02890</name>
</gene>
<evidence type="ECO:0000259" key="6">
    <source>
        <dbReference type="Pfam" id="PF07980"/>
    </source>
</evidence>
<reference evidence="8 9" key="1">
    <citation type="submission" date="2016-05" db="EMBL/GenBank/DDBJ databases">
        <title>Genome sequencing of Vitellibacter soesokkakensis RSSK-12.</title>
        <authorList>
            <person name="Thevarajoo S."/>
            <person name="Selvaratnam C."/>
            <person name="Goh K.M."/>
            <person name="Chan K.-G."/>
            <person name="Chong C.S."/>
        </authorList>
    </citation>
    <scope>NUCLEOTIDE SEQUENCE [LARGE SCALE GENOMIC DNA]</scope>
    <source>
        <strain evidence="8 9">RSSK-12</strain>
    </source>
</reference>
<evidence type="ECO:0000313" key="8">
    <source>
        <dbReference type="EMBL" id="OAD91458.1"/>
    </source>
</evidence>
<dbReference type="CDD" id="cd08977">
    <property type="entry name" value="SusD"/>
    <property type="match status" value="1"/>
</dbReference>
<dbReference type="OrthoDB" id="621570at2"/>
<evidence type="ECO:0000313" key="9">
    <source>
        <dbReference type="Proteomes" id="UP000077552"/>
    </source>
</evidence>
<comment type="similarity">
    <text evidence="2">Belongs to the SusD family.</text>
</comment>
<keyword evidence="3" id="KW-0732">Signal</keyword>
<feature type="domain" description="SusD-like N-terminal" evidence="7">
    <location>
        <begin position="106"/>
        <end position="237"/>
    </location>
</feature>
<dbReference type="RefSeq" id="WP_068761632.1">
    <property type="nucleotide sequence ID" value="NZ_LXIE01000012.1"/>
</dbReference>
<dbReference type="InterPro" id="IPR033985">
    <property type="entry name" value="SusD-like_N"/>
</dbReference>
<comment type="subcellular location">
    <subcellularLocation>
        <location evidence="1">Cell outer membrane</location>
    </subcellularLocation>
</comment>
<protein>
    <recommendedName>
        <fullName evidence="10">RagB/SusD family nutrient uptake outer membrane protein</fullName>
    </recommendedName>
</protein>
<dbReference type="Gene3D" id="1.25.40.390">
    <property type="match status" value="1"/>
</dbReference>
<dbReference type="Proteomes" id="UP000077552">
    <property type="component" value="Unassembled WGS sequence"/>
</dbReference>
<dbReference type="STRING" id="1385699.A7A78_02890"/>
<dbReference type="EMBL" id="LXIE01000012">
    <property type="protein sequence ID" value="OAD91458.1"/>
    <property type="molecule type" value="Genomic_DNA"/>
</dbReference>
<feature type="domain" description="RagB/SusD" evidence="6">
    <location>
        <begin position="330"/>
        <end position="466"/>
    </location>
</feature>
<accession>A0A1A9LDW2</accession>
<dbReference type="InterPro" id="IPR012944">
    <property type="entry name" value="SusD_RagB_dom"/>
</dbReference>
<dbReference type="Pfam" id="PF14322">
    <property type="entry name" value="SusD-like_3"/>
    <property type="match status" value="1"/>
</dbReference>
<dbReference type="AlphaFoldDB" id="A0A1A9LDW2"/>
<evidence type="ECO:0000256" key="3">
    <source>
        <dbReference type="ARBA" id="ARBA00022729"/>
    </source>
</evidence>
<evidence type="ECO:0000256" key="1">
    <source>
        <dbReference type="ARBA" id="ARBA00004442"/>
    </source>
</evidence>
<organism evidence="8 9">
    <name type="scientific">Aequorivita soesokkakensis</name>
    <dbReference type="NCBI Taxonomy" id="1385699"/>
    <lineage>
        <taxon>Bacteria</taxon>
        <taxon>Pseudomonadati</taxon>
        <taxon>Bacteroidota</taxon>
        <taxon>Flavobacteriia</taxon>
        <taxon>Flavobacteriales</taxon>
        <taxon>Flavobacteriaceae</taxon>
        <taxon>Aequorivita</taxon>
    </lineage>
</organism>
<evidence type="ECO:0000256" key="5">
    <source>
        <dbReference type="ARBA" id="ARBA00023237"/>
    </source>
</evidence>
<dbReference type="InterPro" id="IPR011990">
    <property type="entry name" value="TPR-like_helical_dom_sf"/>
</dbReference>
<proteinExistence type="inferred from homology"/>
<evidence type="ECO:0000256" key="2">
    <source>
        <dbReference type="ARBA" id="ARBA00006275"/>
    </source>
</evidence>
<keyword evidence="9" id="KW-1185">Reference proteome</keyword>
<dbReference type="SUPFAM" id="SSF48452">
    <property type="entry name" value="TPR-like"/>
    <property type="match status" value="1"/>
</dbReference>
<evidence type="ECO:0000256" key="4">
    <source>
        <dbReference type="ARBA" id="ARBA00023136"/>
    </source>
</evidence>
<dbReference type="Pfam" id="PF07980">
    <property type="entry name" value="SusD_RagB"/>
    <property type="match status" value="1"/>
</dbReference>
<name>A0A1A9LDW2_9FLAO</name>
<comment type="caution">
    <text evidence="8">The sequence shown here is derived from an EMBL/GenBank/DDBJ whole genome shotgun (WGS) entry which is preliminary data.</text>
</comment>
<evidence type="ECO:0000259" key="7">
    <source>
        <dbReference type="Pfam" id="PF14322"/>
    </source>
</evidence>
<dbReference type="PROSITE" id="PS51257">
    <property type="entry name" value="PROKAR_LIPOPROTEIN"/>
    <property type="match status" value="1"/>
</dbReference>
<sequence length="466" mass="52686">MKNILKILKKFRAMRALNMYPILLGTCLTITACDSFTEVDFPQSELMGTAVFNDAASVHAAFANIYSKLRDNVLITGQTNGLNVLLGLYADELDYYGVPGEDAETFYRHSILASNTEVASIWNDTYNLVYATNSILEGVQNSKELSEMEKNAFMGEALFIRAYLHFHLLQLFGPIPYITTTDYRINKDVKRLPENEVYPILVQDLLEAKTWLTGQENYEHTRPTAQAANALLARTYLYQQNYTAASAVASELINDGSLNLGDTTEMVFTATNPSTIWQLKPEAGNPTWEALTFIFEETPAFVALNPELVASFEAEDSRRLQWIGEVAVGNETYFYPNKYKTREGSGDEYSVLLRLAEQFLIRAEARLYLGDLSGAKEDINRIRSRAGLDPTVANTVESLKLALENERRHELFTEQGHRWFDLRRTQRAAEVIGPIKPNWKATDVLFPIPEMELNLNPNLEPQNPGY</sequence>
<evidence type="ECO:0008006" key="10">
    <source>
        <dbReference type="Google" id="ProtNLM"/>
    </source>
</evidence>
<keyword evidence="4" id="KW-0472">Membrane</keyword>
<keyword evidence="5" id="KW-0998">Cell outer membrane</keyword>
<dbReference type="GO" id="GO:0009279">
    <property type="term" value="C:cell outer membrane"/>
    <property type="evidence" value="ECO:0007669"/>
    <property type="project" value="UniProtKB-SubCell"/>
</dbReference>